<dbReference type="EMBL" id="JAUPFM010000020">
    <property type="protein sequence ID" value="KAK2819224.1"/>
    <property type="molecule type" value="Genomic_DNA"/>
</dbReference>
<sequence length="93" mass="10216">MVVLSLFLTVCEQREQKHVRGSSGGGGRADESTSAPPRAARNFGNSGRRYIAECSHILIHIIPWTKAELSSCSRKPPYTQKNNLKTSLTSDLT</sequence>
<evidence type="ECO:0000256" key="1">
    <source>
        <dbReference type="SAM" id="MobiDB-lite"/>
    </source>
</evidence>
<name>A0AA88J0E3_CHASR</name>
<dbReference type="Proteomes" id="UP001187415">
    <property type="component" value="Unassembled WGS sequence"/>
</dbReference>
<feature type="region of interest" description="Disordered" evidence="1">
    <location>
        <begin position="16"/>
        <end position="44"/>
    </location>
</feature>
<organism evidence="2 3">
    <name type="scientific">Channa striata</name>
    <name type="common">Snakehead murrel</name>
    <name type="synonym">Ophicephalus striatus</name>
    <dbReference type="NCBI Taxonomy" id="64152"/>
    <lineage>
        <taxon>Eukaryota</taxon>
        <taxon>Metazoa</taxon>
        <taxon>Chordata</taxon>
        <taxon>Craniata</taxon>
        <taxon>Vertebrata</taxon>
        <taxon>Euteleostomi</taxon>
        <taxon>Actinopterygii</taxon>
        <taxon>Neopterygii</taxon>
        <taxon>Teleostei</taxon>
        <taxon>Neoteleostei</taxon>
        <taxon>Acanthomorphata</taxon>
        <taxon>Anabantaria</taxon>
        <taxon>Anabantiformes</taxon>
        <taxon>Channoidei</taxon>
        <taxon>Channidae</taxon>
        <taxon>Channa</taxon>
    </lineage>
</organism>
<dbReference type="AlphaFoldDB" id="A0AA88J0E3"/>
<protein>
    <submittedName>
        <fullName evidence="2">Uncharacterized protein</fullName>
    </submittedName>
</protein>
<comment type="caution">
    <text evidence="2">The sequence shown here is derived from an EMBL/GenBank/DDBJ whole genome shotgun (WGS) entry which is preliminary data.</text>
</comment>
<accession>A0AA88J0E3</accession>
<gene>
    <name evidence="2" type="ORF">Q5P01_024785</name>
</gene>
<evidence type="ECO:0000313" key="2">
    <source>
        <dbReference type="EMBL" id="KAK2819224.1"/>
    </source>
</evidence>
<reference evidence="2" key="1">
    <citation type="submission" date="2023-07" db="EMBL/GenBank/DDBJ databases">
        <title>Chromosome-level Genome Assembly of Striped Snakehead (Channa striata).</title>
        <authorList>
            <person name="Liu H."/>
        </authorList>
    </citation>
    <scope>NUCLEOTIDE SEQUENCE</scope>
    <source>
        <strain evidence="2">Gz</strain>
        <tissue evidence="2">Muscle</tissue>
    </source>
</reference>
<feature type="region of interest" description="Disordered" evidence="1">
    <location>
        <begin position="71"/>
        <end position="93"/>
    </location>
</feature>
<proteinExistence type="predicted"/>
<keyword evidence="3" id="KW-1185">Reference proteome</keyword>
<evidence type="ECO:0000313" key="3">
    <source>
        <dbReference type="Proteomes" id="UP001187415"/>
    </source>
</evidence>